<dbReference type="GO" id="GO:0007166">
    <property type="term" value="P:cell surface receptor signaling pathway"/>
    <property type="evidence" value="ECO:0007669"/>
    <property type="project" value="InterPro"/>
</dbReference>
<dbReference type="SUPFAM" id="SSF81321">
    <property type="entry name" value="Family A G protein-coupled receptor-like"/>
    <property type="match status" value="1"/>
</dbReference>
<reference evidence="15 16" key="1">
    <citation type="journal article" date="2018" name="Nat. Ecol. Evol.">
        <title>Shark genomes provide insights into elasmobranch evolution and the origin of vertebrates.</title>
        <authorList>
            <person name="Hara Y"/>
            <person name="Yamaguchi K"/>
            <person name="Onimaru K"/>
            <person name="Kadota M"/>
            <person name="Koyanagi M"/>
            <person name="Keeley SD"/>
            <person name="Tatsumi K"/>
            <person name="Tanaka K"/>
            <person name="Motone F"/>
            <person name="Kageyama Y"/>
            <person name="Nozu R"/>
            <person name="Adachi N"/>
            <person name="Nishimura O"/>
            <person name="Nakagawa R"/>
            <person name="Tanegashima C"/>
            <person name="Kiyatake I"/>
            <person name="Matsumoto R"/>
            <person name="Murakumo K"/>
            <person name="Nishida K"/>
            <person name="Terakita A"/>
            <person name="Kuratani S"/>
            <person name="Sato K"/>
            <person name="Hyodo S Kuraku.S."/>
        </authorList>
    </citation>
    <scope>NUCLEOTIDE SEQUENCE [LARGE SCALE GENOMIC DNA]</scope>
</reference>
<name>A0A401NJ95_SCYTO</name>
<evidence type="ECO:0000256" key="5">
    <source>
        <dbReference type="ARBA" id="ARBA00022989"/>
    </source>
</evidence>
<dbReference type="Gene3D" id="1.20.1070.10">
    <property type="entry name" value="Rhodopsin 7-helix transmembrane proteins"/>
    <property type="match status" value="1"/>
</dbReference>
<organism evidence="15 16">
    <name type="scientific">Scyliorhinus torazame</name>
    <name type="common">Cloudy catshark</name>
    <name type="synonym">Catulus torazame</name>
    <dbReference type="NCBI Taxonomy" id="75743"/>
    <lineage>
        <taxon>Eukaryota</taxon>
        <taxon>Metazoa</taxon>
        <taxon>Chordata</taxon>
        <taxon>Craniata</taxon>
        <taxon>Vertebrata</taxon>
        <taxon>Chondrichthyes</taxon>
        <taxon>Elasmobranchii</taxon>
        <taxon>Galeomorphii</taxon>
        <taxon>Galeoidea</taxon>
        <taxon>Carcharhiniformes</taxon>
        <taxon>Scyliorhinidae</taxon>
        <taxon>Scyliorhinus</taxon>
    </lineage>
</organism>
<proteinExistence type="inferred from homology"/>
<evidence type="ECO:0000256" key="2">
    <source>
        <dbReference type="ARBA" id="ARBA00007343"/>
    </source>
</evidence>
<keyword evidence="5 10" id="KW-1133">Transmembrane helix</keyword>
<dbReference type="Pfam" id="PF01825">
    <property type="entry name" value="GPS"/>
    <property type="match status" value="1"/>
</dbReference>
<dbReference type="InterPro" id="IPR032471">
    <property type="entry name" value="AGRL2-4_GAIN_subdom_A"/>
</dbReference>
<evidence type="ECO:0000256" key="4">
    <source>
        <dbReference type="ARBA" id="ARBA00022692"/>
    </source>
</evidence>
<dbReference type="Pfam" id="PF00002">
    <property type="entry name" value="7tm_2"/>
    <property type="match status" value="1"/>
</dbReference>
<evidence type="ECO:0000256" key="1">
    <source>
        <dbReference type="ARBA" id="ARBA00004651"/>
    </source>
</evidence>
<dbReference type="InterPro" id="IPR000203">
    <property type="entry name" value="GPS"/>
</dbReference>
<dbReference type="PANTHER" id="PTHR45813">
    <property type="entry name" value="IG-LIKE DOMAIN-CONTAINING PROTEIN"/>
    <property type="match status" value="1"/>
</dbReference>
<feature type="transmembrane region" description="Helical" evidence="10">
    <location>
        <begin position="721"/>
        <end position="747"/>
    </location>
</feature>
<keyword evidence="16" id="KW-1185">Reference proteome</keyword>
<evidence type="ECO:0000256" key="7">
    <source>
        <dbReference type="ARBA" id="ARBA00023157"/>
    </source>
</evidence>
<feature type="transmembrane region" description="Helical" evidence="10">
    <location>
        <begin position="849"/>
        <end position="866"/>
    </location>
</feature>
<dbReference type="PROSITE" id="PS50221">
    <property type="entry name" value="GAIN_B"/>
    <property type="match status" value="1"/>
</dbReference>
<dbReference type="PROSITE" id="PS50261">
    <property type="entry name" value="G_PROTEIN_RECEP_F2_4"/>
    <property type="match status" value="1"/>
</dbReference>
<dbReference type="AlphaFoldDB" id="A0A401NJ95"/>
<comment type="similarity">
    <text evidence="2">Belongs to the G-protein coupled receptor 2 family. Adhesion G-protein coupled receptor (ADGR) subfamily.</text>
</comment>
<dbReference type="FunFam" id="1.20.1070.10:FF:000058">
    <property type="entry name" value="Adhesion G protein-coupled receptor F5"/>
    <property type="match status" value="1"/>
</dbReference>
<dbReference type="SMART" id="SM00303">
    <property type="entry name" value="GPS"/>
    <property type="match status" value="1"/>
</dbReference>
<feature type="domain" description="G-protein coupled receptors family 2 profile 2" evidence="14">
    <location>
        <begin position="647"/>
        <end position="902"/>
    </location>
</feature>
<dbReference type="InterPro" id="IPR057244">
    <property type="entry name" value="GAIN_B"/>
</dbReference>
<dbReference type="EMBL" id="BFAA01002436">
    <property type="protein sequence ID" value="GCB60923.1"/>
    <property type="molecule type" value="Genomic_DNA"/>
</dbReference>
<evidence type="ECO:0000313" key="16">
    <source>
        <dbReference type="Proteomes" id="UP000288216"/>
    </source>
</evidence>
<feature type="region of interest" description="Disordered" evidence="9">
    <location>
        <begin position="171"/>
        <end position="198"/>
    </location>
</feature>
<comment type="caution">
    <text evidence="15">The sequence shown here is derived from an EMBL/GenBank/DDBJ whole genome shotgun (WGS) entry which is preliminary data.</text>
</comment>
<dbReference type="InterPro" id="IPR057400">
    <property type="entry name" value="ADGRF3/5_N"/>
</dbReference>
<dbReference type="OMA" id="AFWDFNG"/>
<dbReference type="PRINTS" id="PR00249">
    <property type="entry name" value="GPCRSECRETIN"/>
</dbReference>
<evidence type="ECO:0000256" key="10">
    <source>
        <dbReference type="SAM" id="Phobius"/>
    </source>
</evidence>
<dbReference type="InterPro" id="IPR000082">
    <property type="entry name" value="SEA_dom"/>
</dbReference>
<feature type="signal peptide" evidence="11">
    <location>
        <begin position="1"/>
        <end position="23"/>
    </location>
</feature>
<evidence type="ECO:0000256" key="9">
    <source>
        <dbReference type="SAM" id="MobiDB-lite"/>
    </source>
</evidence>
<feature type="chain" id="PRO_5019178852" description="G-protein coupled receptors family 2 profile 2 domain-containing protein" evidence="11">
    <location>
        <begin position="24"/>
        <end position="969"/>
    </location>
</feature>
<dbReference type="Gene3D" id="2.60.220.50">
    <property type="match status" value="1"/>
</dbReference>
<dbReference type="InterPro" id="IPR046338">
    <property type="entry name" value="GAIN_dom_sf"/>
</dbReference>
<dbReference type="PROSITE" id="PS50024">
    <property type="entry name" value="SEA"/>
    <property type="match status" value="1"/>
</dbReference>
<feature type="transmembrane region" description="Helical" evidence="10">
    <location>
        <begin position="878"/>
        <end position="901"/>
    </location>
</feature>
<dbReference type="GO" id="GO:0004930">
    <property type="term" value="F:G protein-coupled receptor activity"/>
    <property type="evidence" value="ECO:0007669"/>
    <property type="project" value="InterPro"/>
</dbReference>
<evidence type="ECO:0000259" key="12">
    <source>
        <dbReference type="PROSITE" id="PS50024"/>
    </source>
</evidence>
<dbReference type="InterPro" id="IPR051587">
    <property type="entry name" value="Adhesion_GPCR"/>
</dbReference>
<dbReference type="STRING" id="75743.A0A401NJ95"/>
<feature type="domain" description="GAIN-B" evidence="13">
    <location>
        <begin position="503"/>
        <end position="643"/>
    </location>
</feature>
<keyword evidence="6 10" id="KW-0472">Membrane</keyword>
<evidence type="ECO:0000256" key="6">
    <source>
        <dbReference type="ARBA" id="ARBA00023136"/>
    </source>
</evidence>
<dbReference type="InterPro" id="IPR017981">
    <property type="entry name" value="GPCR_2-like_7TM"/>
</dbReference>
<keyword evidence="7" id="KW-1015">Disulfide bond</keyword>
<feature type="transmembrane region" description="Helical" evidence="10">
    <location>
        <begin position="646"/>
        <end position="668"/>
    </location>
</feature>
<evidence type="ECO:0008006" key="17">
    <source>
        <dbReference type="Google" id="ProtNLM"/>
    </source>
</evidence>
<dbReference type="Pfam" id="PF16489">
    <property type="entry name" value="GAIN"/>
    <property type="match status" value="1"/>
</dbReference>
<feature type="domain" description="SEA" evidence="12">
    <location>
        <begin position="220"/>
        <end position="330"/>
    </location>
</feature>
<evidence type="ECO:0000313" key="15">
    <source>
        <dbReference type="EMBL" id="GCB60923.1"/>
    </source>
</evidence>
<feature type="transmembrane region" description="Helical" evidence="10">
    <location>
        <begin position="802"/>
        <end position="828"/>
    </location>
</feature>
<evidence type="ECO:0000259" key="14">
    <source>
        <dbReference type="PROSITE" id="PS50261"/>
    </source>
</evidence>
<dbReference type="Pfam" id="PF01390">
    <property type="entry name" value="SEA"/>
    <property type="match status" value="1"/>
</dbReference>
<keyword evidence="4 10" id="KW-0812">Transmembrane</keyword>
<dbReference type="Gene3D" id="1.25.40.610">
    <property type="match status" value="1"/>
</dbReference>
<feature type="transmembrane region" description="Helical" evidence="10">
    <location>
        <begin position="759"/>
        <end position="782"/>
    </location>
</feature>
<accession>A0A401NJ95</accession>
<gene>
    <name evidence="15" type="ORF">scyTo_0006957</name>
</gene>
<keyword evidence="8" id="KW-0325">Glycoprotein</keyword>
<keyword evidence="3" id="KW-1003">Cell membrane</keyword>
<comment type="subcellular location">
    <subcellularLocation>
        <location evidence="1">Cell membrane</location>
        <topology evidence="1">Multi-pass membrane protein</topology>
    </subcellularLocation>
</comment>
<dbReference type="Pfam" id="PF25387">
    <property type="entry name" value="ADGRF3_N"/>
    <property type="match status" value="1"/>
</dbReference>
<evidence type="ECO:0000256" key="8">
    <source>
        <dbReference type="ARBA" id="ARBA00023180"/>
    </source>
</evidence>
<evidence type="ECO:0000256" key="3">
    <source>
        <dbReference type="ARBA" id="ARBA00022475"/>
    </source>
</evidence>
<feature type="transmembrane region" description="Helical" evidence="10">
    <location>
        <begin position="689"/>
        <end position="709"/>
    </location>
</feature>
<dbReference type="GO" id="GO:0005886">
    <property type="term" value="C:plasma membrane"/>
    <property type="evidence" value="ECO:0007669"/>
    <property type="project" value="UniProtKB-SubCell"/>
</dbReference>
<protein>
    <recommendedName>
        <fullName evidence="17">G-protein coupled receptors family 2 profile 2 domain-containing protein</fullName>
    </recommendedName>
</protein>
<evidence type="ECO:0000259" key="13">
    <source>
        <dbReference type="PROSITE" id="PS50221"/>
    </source>
</evidence>
<dbReference type="PANTHER" id="PTHR45813:SF4">
    <property type="entry name" value="ADHESION G PROTEIN-COUPLED RECEPTOR F5"/>
    <property type="match status" value="1"/>
</dbReference>
<dbReference type="GO" id="GO:0007189">
    <property type="term" value="P:adenylate cyclase-activating G protein-coupled receptor signaling pathway"/>
    <property type="evidence" value="ECO:0007669"/>
    <property type="project" value="TreeGrafter"/>
</dbReference>
<sequence length="969" mass="108499">MMARHKILLHCLLLLLISQCAEVEVGRPHSSNSPLLTEDISLTDDSNIQIHLKRQKRNVNQQLKYELDVALNLTGNFTDRALKLFLERLNPIQIQIENATFNITNITLTTVCRHVDNETQCRCDGGFIWNSTFCDKYQSCSVNITEDRSCDCIRNEPTEGTYCDLPTVSTTPTQSTVHTTTPQNTTRPITTPTTVSTTTTTMSTTITTVSTTTSLTTQDNREKQNYAVRISELSFTDDLNNPSSSLHKNISEEFNSLLEDFYRKLRPDAILNILGFSKGSVIMLHEVTTTRPLTNEEINSQIQNLSPKYTAELLPDDEIPCQDETYGITNYNTIAEIPCQNRAGVMKRRCGKNGKYEEELDFCVSQEINNILKAINSTNLENTFSNLLQQLSNATNVVNISTPGNVEAVVTILTQISNVNATVDKTDMENFLETISAVISLASIDTWKVLTNTKNENGPNPSSQLLQSVENFNTRLVLQNDTLHIKEENLELRAARFGRQNNDSINVTFANFPIKEYANLSANILISSEEVEDTPNATVVTIAYPTWIDILPNTTTFSGNFLINGLVATITLNVKNPVNINLTFSRRNRMLDLNTAVCAFWDFNGNGAWNNTGCKREINGENIICNCEHLTSFSMLMSPDLIDDPALGYITRIGVAVSIGCLSITIIIEGSVWKRVTKNKTSYMRHIGILNIAVNLLIADVWFVVASAVKPGTRACTAATFFIHFFYLALFFWMLTLGLLLVYRLLFLFHDLSKSVMKGISFSIGYLCPLIISVITIGVTYPRNSYTREDACWLGWDKGYPLLAFVIPALAIIAINLIILTVVIFKLLRPTIGDRSRSNNQETETFKQVVRSIAVLTPILGLTWAFGIPTFQKGSPKAFHYIFTILNAFQGFFILVFGTFMDKKVREALMKKFSLSGFSSRTTTVASTSTTKPSSKLNFSFHSRKKKYVLTHQLHSSDNNPSQRYSSLS</sequence>
<evidence type="ECO:0000256" key="11">
    <source>
        <dbReference type="SAM" id="SignalP"/>
    </source>
</evidence>
<dbReference type="Proteomes" id="UP000288216">
    <property type="component" value="Unassembled WGS sequence"/>
</dbReference>
<keyword evidence="11" id="KW-0732">Signal</keyword>
<dbReference type="OrthoDB" id="10040049at2759"/>
<dbReference type="InterPro" id="IPR000832">
    <property type="entry name" value="GPCR_2_secretin-like"/>
</dbReference>